<evidence type="ECO:0000259" key="1">
    <source>
        <dbReference type="Pfam" id="PF10551"/>
    </source>
</evidence>
<protein>
    <submittedName>
        <fullName evidence="3">Uncharacterized protein LOC112685215</fullName>
    </submittedName>
</protein>
<accession>A0A8B8FQN5</accession>
<organism evidence="2 3">
    <name type="scientific">Sipha flava</name>
    <name type="common">yellow sugarcane aphid</name>
    <dbReference type="NCBI Taxonomy" id="143950"/>
    <lineage>
        <taxon>Eukaryota</taxon>
        <taxon>Metazoa</taxon>
        <taxon>Ecdysozoa</taxon>
        <taxon>Arthropoda</taxon>
        <taxon>Hexapoda</taxon>
        <taxon>Insecta</taxon>
        <taxon>Pterygota</taxon>
        <taxon>Neoptera</taxon>
        <taxon>Paraneoptera</taxon>
        <taxon>Hemiptera</taxon>
        <taxon>Sternorrhyncha</taxon>
        <taxon>Aphidomorpha</taxon>
        <taxon>Aphidoidea</taxon>
        <taxon>Aphididae</taxon>
        <taxon>Sipha</taxon>
    </lineage>
</organism>
<dbReference type="Pfam" id="PF10551">
    <property type="entry name" value="MULE"/>
    <property type="match status" value="1"/>
</dbReference>
<dbReference type="RefSeq" id="XP_025412823.1">
    <property type="nucleotide sequence ID" value="XM_025557038.1"/>
</dbReference>
<dbReference type="OrthoDB" id="3066195at2759"/>
<reference evidence="3" key="1">
    <citation type="submission" date="2025-08" db="UniProtKB">
        <authorList>
            <consortium name="RefSeq"/>
        </authorList>
    </citation>
    <scope>IDENTIFICATION</scope>
    <source>
        <tissue evidence="3">Whole body</tissue>
    </source>
</reference>
<dbReference type="Proteomes" id="UP000694846">
    <property type="component" value="Unplaced"/>
</dbReference>
<dbReference type="AlphaFoldDB" id="A0A8B8FQN5"/>
<keyword evidence="2" id="KW-1185">Reference proteome</keyword>
<proteinExistence type="predicted"/>
<dbReference type="GeneID" id="112685215"/>
<sequence>MCNKNENSYSEVLNQINILKSNLRPKAIVIDFEQAFIKSFKELYTDVKIHGCFFHFTQCLWRKLQSCGLKNRYSTDAIFAHEIKKLSALAFVPVDNVISAFEELINSNYYVDNEEELRTFVDYFEDTWIGRPTRGGR</sequence>
<gene>
    <name evidence="3" type="primary">LOC112685215</name>
</gene>
<evidence type="ECO:0000313" key="3">
    <source>
        <dbReference type="RefSeq" id="XP_025412823.1"/>
    </source>
</evidence>
<dbReference type="InterPro" id="IPR018289">
    <property type="entry name" value="MULE_transposase_dom"/>
</dbReference>
<name>A0A8B8FQN5_9HEMI</name>
<evidence type="ECO:0000313" key="2">
    <source>
        <dbReference type="Proteomes" id="UP000694846"/>
    </source>
</evidence>
<feature type="domain" description="MULE transposase" evidence="1">
    <location>
        <begin position="1"/>
        <end position="58"/>
    </location>
</feature>